<keyword evidence="1 3" id="KW-0863">Zinc-finger</keyword>
<dbReference type="AlphaFoldDB" id="A0A915CV30"/>
<protein>
    <submittedName>
        <fullName evidence="6">RING-type domain-containing protein</fullName>
    </submittedName>
</protein>
<evidence type="ECO:0000256" key="3">
    <source>
        <dbReference type="PROSITE-ProRule" id="PRU00175"/>
    </source>
</evidence>
<keyword evidence="2" id="KW-0862">Zinc</keyword>
<reference evidence="6" key="1">
    <citation type="submission" date="2022-11" db="UniProtKB">
        <authorList>
            <consortium name="WormBaseParasite"/>
        </authorList>
    </citation>
    <scope>IDENTIFICATION</scope>
</reference>
<keyword evidence="5" id="KW-1185">Reference proteome</keyword>
<evidence type="ECO:0000313" key="6">
    <source>
        <dbReference type="WBParaSite" id="jg12965"/>
    </source>
</evidence>
<dbReference type="WBParaSite" id="jg12965">
    <property type="protein sequence ID" value="jg12965"/>
    <property type="gene ID" value="jg12965"/>
</dbReference>
<dbReference type="InterPro" id="IPR001841">
    <property type="entry name" value="Znf_RING"/>
</dbReference>
<proteinExistence type="predicted"/>
<sequence length="180" mass="20096">MNGYIDKFIDARQSSTLRSKIEIESKCQMCWDLSVGPIICNLCGNNVGCSKCVDGLFTTLNPTAKCPLCNADWRRDPQNMGNTSLWKGHCPNRALAGILNEIKQPTCSSIPAIQLNLMPSNPPELLPNSHLLYKPGSPLEIHTLLMIPPTCQPENNIMRTTFSSEEVDNLFYPSISYFYL</sequence>
<evidence type="ECO:0000256" key="1">
    <source>
        <dbReference type="ARBA" id="ARBA00022771"/>
    </source>
</evidence>
<evidence type="ECO:0000313" key="5">
    <source>
        <dbReference type="Proteomes" id="UP000887574"/>
    </source>
</evidence>
<dbReference type="PROSITE" id="PS50089">
    <property type="entry name" value="ZF_RING_2"/>
    <property type="match status" value="1"/>
</dbReference>
<dbReference type="InterPro" id="IPR013083">
    <property type="entry name" value="Znf_RING/FYVE/PHD"/>
</dbReference>
<dbReference type="GO" id="GO:0008270">
    <property type="term" value="F:zinc ion binding"/>
    <property type="evidence" value="ECO:0007669"/>
    <property type="project" value="UniProtKB-KW"/>
</dbReference>
<accession>A0A915CV30</accession>
<evidence type="ECO:0000259" key="4">
    <source>
        <dbReference type="PROSITE" id="PS50089"/>
    </source>
</evidence>
<dbReference type="SUPFAM" id="SSF57850">
    <property type="entry name" value="RING/U-box"/>
    <property type="match status" value="1"/>
</dbReference>
<evidence type="ECO:0000256" key="2">
    <source>
        <dbReference type="ARBA" id="ARBA00022833"/>
    </source>
</evidence>
<feature type="domain" description="RING-type" evidence="4">
    <location>
        <begin position="27"/>
        <end position="70"/>
    </location>
</feature>
<organism evidence="5 6">
    <name type="scientific">Ditylenchus dipsaci</name>
    <dbReference type="NCBI Taxonomy" id="166011"/>
    <lineage>
        <taxon>Eukaryota</taxon>
        <taxon>Metazoa</taxon>
        <taxon>Ecdysozoa</taxon>
        <taxon>Nematoda</taxon>
        <taxon>Chromadorea</taxon>
        <taxon>Rhabditida</taxon>
        <taxon>Tylenchina</taxon>
        <taxon>Tylenchomorpha</taxon>
        <taxon>Sphaerularioidea</taxon>
        <taxon>Anguinidae</taxon>
        <taxon>Anguininae</taxon>
        <taxon>Ditylenchus</taxon>
    </lineage>
</organism>
<name>A0A915CV30_9BILA</name>
<keyword evidence="1 3" id="KW-0479">Metal-binding</keyword>
<dbReference type="Gene3D" id="3.30.40.10">
    <property type="entry name" value="Zinc/RING finger domain, C3HC4 (zinc finger)"/>
    <property type="match status" value="1"/>
</dbReference>
<dbReference type="Proteomes" id="UP000887574">
    <property type="component" value="Unplaced"/>
</dbReference>